<proteinExistence type="predicted"/>
<dbReference type="CDD" id="cd15482">
    <property type="entry name" value="Sialidase_non-viral"/>
    <property type="match status" value="1"/>
</dbReference>
<dbReference type="KEGG" id="spue:AB5L97_05965"/>
<accession>A0AB39L8D5</accession>
<keyword evidence="1" id="KW-0732">Signal</keyword>
<dbReference type="AlphaFoldDB" id="A0AB39L8D5"/>
<dbReference type="Gene3D" id="2.120.10.10">
    <property type="match status" value="1"/>
</dbReference>
<reference evidence="2" key="1">
    <citation type="submission" date="2024-07" db="EMBL/GenBank/DDBJ databases">
        <authorList>
            <person name="fu j."/>
        </authorList>
    </citation>
    <scope>NUCLEOTIDE SEQUENCE</scope>
    <source>
        <strain evidence="2">P10A9</strain>
    </source>
</reference>
<evidence type="ECO:0000313" key="2">
    <source>
        <dbReference type="EMBL" id="XDP46555.1"/>
    </source>
</evidence>
<evidence type="ECO:0000256" key="1">
    <source>
        <dbReference type="SAM" id="SignalP"/>
    </source>
</evidence>
<dbReference type="InterPro" id="IPR036278">
    <property type="entry name" value="Sialidase_sf"/>
</dbReference>
<dbReference type="EMBL" id="CP163302">
    <property type="protein sequence ID" value="XDP46555.1"/>
    <property type="molecule type" value="Genomic_DNA"/>
</dbReference>
<gene>
    <name evidence="2" type="ORF">AB5L97_05965</name>
</gene>
<dbReference type="SUPFAM" id="SSF50939">
    <property type="entry name" value="Sialidases"/>
    <property type="match status" value="1"/>
</dbReference>
<evidence type="ECO:0008006" key="3">
    <source>
        <dbReference type="Google" id="ProtNLM"/>
    </source>
</evidence>
<dbReference type="RefSeq" id="WP_369046866.1">
    <property type="nucleotide sequence ID" value="NZ_CP163302.1"/>
</dbReference>
<sequence>MKARRALAVVALVGTLSLSAGFVSSAQAVNPSLDVKAHGHLDNGKALPHVSGGTEVTFDEERALGADAQSAASSDLPPDAAVSALGCANRGSPTNRRVNQDCTARRQAEEQVAVNPLDPTNVIVGQNDSRIGFNHCGFDYSLDQGATFGDGLPPFFQHLNPGTGHTYDAASDPNVTFNGAGVAWYSCVVFDVNSNATGLLAVPSTAALKGSAYANVGAGASKFVVAEANDGHTFYDKQFMAGDPRTGQKSVYVTFTVFNSDQKCSTGNNPGAYCSSEIFYSKWDATSQRWSPIANVSGSSPLCTGGNTFDKKAAADACNFDQGSMPVVDPSDGSVFVVWSNGNTPTALNQQLGRRINTDGTMGPVVKVGQDDESHVALCDFGRGPEECVKSLNVRTNDYPAVAVDPTNPNHLVAVWQDSRHAADASGTYNVVVSDSTNGGRTWTDAAGGGTVLDGVTGAALSQPSVAVTRTGTTAVSFYNANPYSATAVGGGTFGYGLRARAAGATSFSAYRSVSDGQAYPSPQANASQRGFLGDYSSIAASTAPGSNLVHAVWADTRNSGAAGPDEDVFLATITP</sequence>
<protein>
    <recommendedName>
        <fullName evidence="3">Exo-alpha-sialidase</fullName>
    </recommendedName>
</protein>
<feature type="signal peptide" evidence="1">
    <location>
        <begin position="1"/>
        <end position="28"/>
    </location>
</feature>
<name>A0AB39L8D5_9MICC</name>
<organism evidence="2">
    <name type="scientific">Sinomonas puerhi</name>
    <dbReference type="NCBI Taxonomy" id="3238584"/>
    <lineage>
        <taxon>Bacteria</taxon>
        <taxon>Bacillati</taxon>
        <taxon>Actinomycetota</taxon>
        <taxon>Actinomycetes</taxon>
        <taxon>Micrococcales</taxon>
        <taxon>Micrococcaceae</taxon>
        <taxon>Sinomonas</taxon>
    </lineage>
</organism>
<feature type="chain" id="PRO_5044285255" description="Exo-alpha-sialidase" evidence="1">
    <location>
        <begin position="29"/>
        <end position="576"/>
    </location>
</feature>